<protein>
    <submittedName>
        <fullName evidence="2">Uncharacterized protein</fullName>
    </submittedName>
</protein>
<keyword evidence="1" id="KW-0472">Membrane</keyword>
<organism evidence="2 3">
    <name type="scientific">Vigna mungo</name>
    <name type="common">Black gram</name>
    <name type="synonym">Phaseolus mungo</name>
    <dbReference type="NCBI Taxonomy" id="3915"/>
    <lineage>
        <taxon>Eukaryota</taxon>
        <taxon>Viridiplantae</taxon>
        <taxon>Streptophyta</taxon>
        <taxon>Embryophyta</taxon>
        <taxon>Tracheophyta</taxon>
        <taxon>Spermatophyta</taxon>
        <taxon>Magnoliopsida</taxon>
        <taxon>eudicotyledons</taxon>
        <taxon>Gunneridae</taxon>
        <taxon>Pentapetalae</taxon>
        <taxon>rosids</taxon>
        <taxon>fabids</taxon>
        <taxon>Fabales</taxon>
        <taxon>Fabaceae</taxon>
        <taxon>Papilionoideae</taxon>
        <taxon>50 kb inversion clade</taxon>
        <taxon>NPAAA clade</taxon>
        <taxon>indigoferoid/millettioid clade</taxon>
        <taxon>Phaseoleae</taxon>
        <taxon>Vigna</taxon>
    </lineage>
</organism>
<accession>A0AAQ3RQE8</accession>
<dbReference type="AlphaFoldDB" id="A0AAQ3RQE8"/>
<dbReference type="Proteomes" id="UP001374535">
    <property type="component" value="Chromosome 7"/>
</dbReference>
<keyword evidence="1" id="KW-1133">Transmembrane helix</keyword>
<gene>
    <name evidence="2" type="ORF">V8G54_023553</name>
</gene>
<keyword evidence="3" id="KW-1185">Reference proteome</keyword>
<feature type="transmembrane region" description="Helical" evidence="1">
    <location>
        <begin position="40"/>
        <end position="58"/>
    </location>
</feature>
<sequence>MVEAREVVVGAWFGFPSNVLALYDLGYGSKFENFQFVRDGFMILSGCNFVFLISFFDLRFSNLHVRKGDGGFVMVAYDIIGAMVARDGIHIEEERDAGGCCGGRIMMACSAALIRFVIGGWKHDSRWCCGS</sequence>
<reference evidence="2 3" key="1">
    <citation type="journal article" date="2023" name="Life. Sci Alliance">
        <title>Evolutionary insights into 3D genome organization and epigenetic landscape of Vigna mungo.</title>
        <authorList>
            <person name="Junaid A."/>
            <person name="Singh B."/>
            <person name="Bhatia S."/>
        </authorList>
    </citation>
    <scope>NUCLEOTIDE SEQUENCE [LARGE SCALE GENOMIC DNA]</scope>
    <source>
        <strain evidence="2">Urdbean</strain>
    </source>
</reference>
<keyword evidence="1" id="KW-0812">Transmembrane</keyword>
<evidence type="ECO:0000313" key="2">
    <source>
        <dbReference type="EMBL" id="WVZ02747.1"/>
    </source>
</evidence>
<dbReference type="EMBL" id="CP144694">
    <property type="protein sequence ID" value="WVZ02747.1"/>
    <property type="molecule type" value="Genomic_DNA"/>
</dbReference>
<proteinExistence type="predicted"/>
<evidence type="ECO:0000256" key="1">
    <source>
        <dbReference type="SAM" id="Phobius"/>
    </source>
</evidence>
<name>A0AAQ3RQE8_VIGMU</name>
<evidence type="ECO:0000313" key="3">
    <source>
        <dbReference type="Proteomes" id="UP001374535"/>
    </source>
</evidence>